<organism evidence="2 3">
    <name type="scientific">Fusobacterium nucleatum subsp. nucleatum (strain ATCC 23726 / VPI 4351)</name>
    <dbReference type="NCBI Taxonomy" id="525283"/>
    <lineage>
        <taxon>Bacteria</taxon>
        <taxon>Fusobacteriati</taxon>
        <taxon>Fusobacteriota</taxon>
        <taxon>Fusobacteriia</taxon>
        <taxon>Fusobacteriales</taxon>
        <taxon>Fusobacteriaceae</taxon>
        <taxon>Fusobacterium</taxon>
    </lineage>
</organism>
<evidence type="ECO:0000313" key="2">
    <source>
        <dbReference type="EMBL" id="EFG95513.1"/>
    </source>
</evidence>
<proteinExistence type="predicted"/>
<comment type="caution">
    <text evidence="2">The sequence shown here is derived from an EMBL/GenBank/DDBJ whole genome shotgun (WGS) entry which is preliminary data.</text>
</comment>
<keyword evidence="1" id="KW-0175">Coiled coil</keyword>
<protein>
    <submittedName>
        <fullName evidence="2">Uncharacterized protein</fullName>
    </submittedName>
</protein>
<dbReference type="AlphaFoldDB" id="D5RCK4"/>
<dbReference type="EMBL" id="ADVK01000025">
    <property type="protein sequence ID" value="EFG95513.1"/>
    <property type="molecule type" value="Genomic_DNA"/>
</dbReference>
<feature type="coiled-coil region" evidence="1">
    <location>
        <begin position="135"/>
        <end position="162"/>
    </location>
</feature>
<reference evidence="2 3" key="1">
    <citation type="submission" date="2010-04" db="EMBL/GenBank/DDBJ databases">
        <authorList>
            <person name="Qin X."/>
            <person name="Bachman B."/>
            <person name="Battles P."/>
            <person name="Bell A."/>
            <person name="Bess C."/>
            <person name="Bickham C."/>
            <person name="Chaboub L."/>
            <person name="Chen D."/>
            <person name="Coyle M."/>
            <person name="Deiros D.R."/>
            <person name="Dinh H."/>
            <person name="Forbes L."/>
            <person name="Fowler G."/>
            <person name="Francisco L."/>
            <person name="Fu Q."/>
            <person name="Gubbala S."/>
            <person name="Hale W."/>
            <person name="Han Y."/>
            <person name="Hemphill L."/>
            <person name="Highlander S.K."/>
            <person name="Hirani K."/>
            <person name="Hogues M."/>
            <person name="Jackson L."/>
            <person name="Jakkamsetti A."/>
            <person name="Javaid M."/>
            <person name="Jiang H."/>
            <person name="Korchina V."/>
            <person name="Kovar C."/>
            <person name="Lara F."/>
            <person name="Lee S."/>
            <person name="Mata R."/>
            <person name="Mathew T."/>
            <person name="Moen C."/>
            <person name="Morales K."/>
            <person name="Munidasa M."/>
            <person name="Nazareth L."/>
            <person name="Ngo R."/>
            <person name="Nguyen L."/>
            <person name="Okwuonu G."/>
            <person name="Ongeri F."/>
            <person name="Patil S."/>
            <person name="Petrosino J."/>
            <person name="Pham C."/>
            <person name="Pham P."/>
            <person name="Pu L.-L."/>
            <person name="Puazo M."/>
            <person name="Raj R."/>
            <person name="Reid J."/>
            <person name="Rouhana J."/>
            <person name="Saada N."/>
            <person name="Shang Y."/>
            <person name="Simmons D."/>
            <person name="Thornton R."/>
            <person name="Warren J."/>
            <person name="Weissenberger G."/>
            <person name="Zhang J."/>
            <person name="Zhang L."/>
            <person name="Zhou C."/>
            <person name="Zhu D."/>
            <person name="Muzny D."/>
            <person name="Worley K."/>
            <person name="Gibbs R."/>
        </authorList>
    </citation>
    <scope>NUCLEOTIDE SEQUENCE [LARGE SCALE GENOMIC DNA]</scope>
    <source>
        <strain evidence="3">ATCC 23726 / VPI 4351</strain>
    </source>
</reference>
<gene>
    <name evidence="2" type="ORF">HMPREF0397_0939</name>
</gene>
<accession>D5RCK4</accession>
<name>D5RCK4_FUSN2</name>
<evidence type="ECO:0000256" key="1">
    <source>
        <dbReference type="SAM" id="Coils"/>
    </source>
</evidence>
<dbReference type="Proteomes" id="UP000003643">
    <property type="component" value="Unassembled WGS sequence"/>
</dbReference>
<feature type="coiled-coil region" evidence="1">
    <location>
        <begin position="379"/>
        <end position="416"/>
    </location>
</feature>
<sequence length="418" mass="49540">MKIKMSKFYTLVHYIEKLRKEIEDIQKSDDEIKKEQEDKTTEVGIVIQSAFNIFGSKDISSEIYQGNNDEDEIKNIYDICDKNYVKLANEIIYVNVKREELWKSIRDIQEYLSNLGILTENKTDYSEFTLENIEIPKLDKEINFLNNKLEFLERDARKNDIEYGKYEGFGTTLWNRLASPLESVKAERKLEAINIAQKKLYVTLRFYFDYYKDSLKLQKPYLEECIKTAKLYRESLNNLLDTIDKKILPFLEISNLFLKSLIIKELVKENKLNENMSLKDIESPKSIGNLKDTKYNIYYTFFENLFHLYTSIETAFKENILTNLMFFKNDYLEGDELQDIESKIKDSAKTYPEFGTFDWIISIDTSEEEYIYSAKDIKFLNYSKSIKEAEEKIKIINEKIADVKKNLDEIEEISNELE</sequence>
<evidence type="ECO:0000313" key="3">
    <source>
        <dbReference type="Proteomes" id="UP000003643"/>
    </source>
</evidence>